<organism evidence="4 5">
    <name type="scientific">Azonexus hydrophilus</name>
    <dbReference type="NCBI Taxonomy" id="418702"/>
    <lineage>
        <taxon>Bacteria</taxon>
        <taxon>Pseudomonadati</taxon>
        <taxon>Pseudomonadota</taxon>
        <taxon>Betaproteobacteria</taxon>
        <taxon>Rhodocyclales</taxon>
        <taxon>Azonexaceae</taxon>
        <taxon>Azonexus</taxon>
    </lineage>
</organism>
<evidence type="ECO:0000313" key="5">
    <source>
        <dbReference type="Proteomes" id="UP001479520"/>
    </source>
</evidence>
<dbReference type="Proteomes" id="UP001479520">
    <property type="component" value="Chromosome"/>
</dbReference>
<dbReference type="InterPro" id="IPR044672">
    <property type="entry name" value="MOCS2A"/>
</dbReference>
<keyword evidence="5" id="KW-1185">Reference proteome</keyword>
<dbReference type="InterPro" id="IPR016155">
    <property type="entry name" value="Mopterin_synth/thiamin_S_b"/>
</dbReference>
<dbReference type="Gene3D" id="3.10.20.30">
    <property type="match status" value="1"/>
</dbReference>
<evidence type="ECO:0000256" key="2">
    <source>
        <dbReference type="ARBA" id="ARBA00024200"/>
    </source>
</evidence>
<accession>A0ABZ2XDG7</accession>
<dbReference type="Pfam" id="PF02597">
    <property type="entry name" value="ThiS"/>
    <property type="match status" value="1"/>
</dbReference>
<evidence type="ECO:0000313" key="4">
    <source>
        <dbReference type="EMBL" id="WZJ20418.1"/>
    </source>
</evidence>
<evidence type="ECO:0000256" key="1">
    <source>
        <dbReference type="ARBA" id="ARBA00022741"/>
    </source>
</evidence>
<dbReference type="PANTHER" id="PTHR33359">
    <property type="entry name" value="MOLYBDOPTERIN SYNTHASE SULFUR CARRIER SUBUNIT"/>
    <property type="match status" value="1"/>
</dbReference>
<dbReference type="RefSeq" id="WP_028995526.1">
    <property type="nucleotide sequence ID" value="NZ_CP151406.1"/>
</dbReference>
<dbReference type="SUPFAM" id="SSF54285">
    <property type="entry name" value="MoaD/ThiS"/>
    <property type="match status" value="1"/>
</dbReference>
<comment type="similarity">
    <text evidence="2">Belongs to the MoaD family.</text>
</comment>
<reference evidence="4 5" key="1">
    <citation type="submission" date="2024-04" db="EMBL/GenBank/DDBJ databases">
        <title>Dissimilatory iodate-reducing microorganisms contribute to the enrichment of iodine in groundwater.</title>
        <authorList>
            <person name="Jiang Z."/>
        </authorList>
    </citation>
    <scope>NUCLEOTIDE SEQUENCE [LARGE SCALE GENOMIC DNA]</scope>
    <source>
        <strain evidence="4 5">NCP973</strain>
    </source>
</reference>
<protein>
    <recommendedName>
        <fullName evidence="3">Molybdopterin synthase sulfur carrier subunit</fullName>
    </recommendedName>
</protein>
<proteinExistence type="inferred from homology"/>
<dbReference type="PANTHER" id="PTHR33359:SF1">
    <property type="entry name" value="MOLYBDOPTERIN SYNTHASE SULFUR CARRIER SUBUNIT"/>
    <property type="match status" value="1"/>
</dbReference>
<gene>
    <name evidence="4" type="primary">moaD</name>
    <name evidence="4" type="ORF">AADV58_10680</name>
</gene>
<keyword evidence="1" id="KW-0547">Nucleotide-binding</keyword>
<dbReference type="InterPro" id="IPR003749">
    <property type="entry name" value="ThiS/MoaD-like"/>
</dbReference>
<evidence type="ECO:0000256" key="3">
    <source>
        <dbReference type="ARBA" id="ARBA00024247"/>
    </source>
</evidence>
<name>A0ABZ2XDG7_9RHOO</name>
<sequence length="82" mass="8598">MSVNILYFASLREAFGTAGETVELPAGVATVGQLRDWLVGQGRAELATAKNLRCAVNQEMCKADAPVKAGDEIAFFPPVTGG</sequence>
<dbReference type="CDD" id="cd00754">
    <property type="entry name" value="Ubl_MoaD"/>
    <property type="match status" value="1"/>
</dbReference>
<dbReference type="InterPro" id="IPR012675">
    <property type="entry name" value="Beta-grasp_dom_sf"/>
</dbReference>
<dbReference type="NCBIfam" id="TIGR01682">
    <property type="entry name" value="moaD"/>
    <property type="match status" value="1"/>
</dbReference>
<dbReference type="EMBL" id="CP151406">
    <property type="protein sequence ID" value="WZJ20418.1"/>
    <property type="molecule type" value="Genomic_DNA"/>
</dbReference>